<proteinExistence type="predicted"/>
<dbReference type="RefSeq" id="WP_119350283.1">
    <property type="nucleotide sequence ID" value="NZ_QWET01000008.1"/>
</dbReference>
<evidence type="ECO:0000256" key="5">
    <source>
        <dbReference type="ARBA" id="ARBA00023136"/>
    </source>
</evidence>
<evidence type="ECO:0000256" key="3">
    <source>
        <dbReference type="ARBA" id="ARBA00022692"/>
    </source>
</evidence>
<accession>A0A399D0V0</accession>
<evidence type="ECO:0000313" key="10">
    <source>
        <dbReference type="Proteomes" id="UP000266441"/>
    </source>
</evidence>
<name>A0A399D0V0_9BACT</name>
<reference evidence="9 10" key="1">
    <citation type="journal article" date="2015" name="Int. J. Syst. Evol. Microbiol.">
        <title>Mariniphaga sediminis sp. nov., isolated from coastal sediment.</title>
        <authorList>
            <person name="Wang F.Q."/>
            <person name="Shen Q.Y."/>
            <person name="Chen G.J."/>
            <person name="Du Z.J."/>
        </authorList>
    </citation>
    <scope>NUCLEOTIDE SEQUENCE [LARGE SCALE GENOMIC DNA]</scope>
    <source>
        <strain evidence="9 10">SY21</strain>
    </source>
</reference>
<evidence type="ECO:0000259" key="8">
    <source>
        <dbReference type="Pfam" id="PF13567"/>
    </source>
</evidence>
<dbReference type="EMBL" id="QWET01000008">
    <property type="protein sequence ID" value="RIH64818.1"/>
    <property type="molecule type" value="Genomic_DNA"/>
</dbReference>
<dbReference type="AlphaFoldDB" id="A0A399D0V0"/>
<feature type="transmembrane region" description="Helical" evidence="6">
    <location>
        <begin position="441"/>
        <end position="461"/>
    </location>
</feature>
<keyword evidence="5 6" id="KW-0472">Membrane</keyword>
<feature type="transmembrane region" description="Helical" evidence="6">
    <location>
        <begin position="326"/>
        <end position="344"/>
    </location>
</feature>
<protein>
    <submittedName>
        <fullName evidence="9">ComEC family competence protein</fullName>
    </submittedName>
</protein>
<feature type="domain" description="DUF4131" evidence="8">
    <location>
        <begin position="32"/>
        <end position="186"/>
    </location>
</feature>
<feature type="transmembrane region" description="Helical" evidence="6">
    <location>
        <begin position="244"/>
        <end position="271"/>
    </location>
</feature>
<dbReference type="Pfam" id="PF03772">
    <property type="entry name" value="Competence"/>
    <property type="match status" value="1"/>
</dbReference>
<gene>
    <name evidence="9" type="ORF">D1164_12295</name>
</gene>
<dbReference type="GO" id="GO:0005886">
    <property type="term" value="C:plasma membrane"/>
    <property type="evidence" value="ECO:0007669"/>
    <property type="project" value="UniProtKB-SubCell"/>
</dbReference>
<evidence type="ECO:0000256" key="1">
    <source>
        <dbReference type="ARBA" id="ARBA00004651"/>
    </source>
</evidence>
<feature type="transmembrane region" description="Helical" evidence="6">
    <location>
        <begin position="502"/>
        <end position="520"/>
    </location>
</feature>
<comment type="subcellular location">
    <subcellularLocation>
        <location evidence="1">Cell membrane</location>
        <topology evidence="1">Multi-pass membrane protein</topology>
    </subcellularLocation>
</comment>
<keyword evidence="2" id="KW-1003">Cell membrane</keyword>
<feature type="transmembrane region" description="Helical" evidence="6">
    <location>
        <begin position="350"/>
        <end position="367"/>
    </location>
</feature>
<feature type="transmembrane region" description="Helical" evidence="6">
    <location>
        <begin position="54"/>
        <end position="76"/>
    </location>
</feature>
<evidence type="ECO:0000256" key="4">
    <source>
        <dbReference type="ARBA" id="ARBA00022989"/>
    </source>
</evidence>
<dbReference type="PANTHER" id="PTHR30619">
    <property type="entry name" value="DNA INTERNALIZATION/COMPETENCE PROTEIN COMEC/REC2"/>
    <property type="match status" value="1"/>
</dbReference>
<keyword evidence="3 6" id="KW-0812">Transmembrane</keyword>
<evidence type="ECO:0000313" key="9">
    <source>
        <dbReference type="EMBL" id="RIH64818.1"/>
    </source>
</evidence>
<sequence length="675" mass="77609">MDKTVQKIPFLRISAALIAGILLGSVFHFDSILLLGVIVLALGILSWINYRYRFQLAISFGAGVHVVFVVIGMLVYGMYNREPVFQNDGKFSATVLEIVQEKPNSYGSVLKLNAFFRNDSVLPVHEKIMVWFAKTDKAKNLEPGETILFSESPQWVKNLNNPYEFDYKTYLERKKIYRQVYLPADSWIKTELQPTFSFSIVAEKIRMYLLGIYRQQNLGEKELEVLSALTLGYKRGLDPETKRIFASAGAMHVLAVSGLHVGIVFLVLSFVFGILKKQKTGRFIFVLLVVMALWGFAFITGLSPSVKRAATMFTFVVVGQNLKRQYNIYNTLAASAFFLLLVNPNNLFEAGFQLSYAAVYGIIFLQPRFEKIIRFESKIIRWFWSLLTVSVAAQIATFPFSVFYFGQFPSYFWISNLLVIPAAFLLIPLGMALLVFSWVPFFPVVIVCIIDFVLWFVIHFLEMIENMPLSVIELSFSGWELAFVFGIFISIFLFMETRSKRYFKGALICFFLFVTVSLIFKTTGLFRKELIVYNYPEQTVVHLVSGKRNYIVSEEIIPERGIAANLVKNTVRKLRLDPPVYLLSGQTYSDSTIYLKNDLLLFNNRVIWLSGEKRWVPDQRILADIIIGPYTGNDVKWIHSQGNTIVSTRKFWENETPEKHDIFYLCKKGAFREKW</sequence>
<evidence type="ECO:0000259" key="7">
    <source>
        <dbReference type="Pfam" id="PF03772"/>
    </source>
</evidence>
<dbReference type="InterPro" id="IPR025405">
    <property type="entry name" value="DUF4131"/>
</dbReference>
<feature type="transmembrane region" description="Helical" evidence="6">
    <location>
        <begin position="283"/>
        <end position="306"/>
    </location>
</feature>
<dbReference type="PANTHER" id="PTHR30619:SF1">
    <property type="entry name" value="RECOMBINATION PROTEIN 2"/>
    <property type="match status" value="1"/>
</dbReference>
<feature type="transmembrane region" description="Helical" evidence="6">
    <location>
        <begin position="476"/>
        <end position="495"/>
    </location>
</feature>
<keyword evidence="10" id="KW-1185">Reference proteome</keyword>
<dbReference type="OrthoDB" id="9761531at2"/>
<keyword evidence="4 6" id="KW-1133">Transmembrane helix</keyword>
<feature type="transmembrane region" description="Helical" evidence="6">
    <location>
        <begin position="411"/>
        <end position="434"/>
    </location>
</feature>
<feature type="transmembrane region" description="Helical" evidence="6">
    <location>
        <begin position="379"/>
        <end position="405"/>
    </location>
</feature>
<evidence type="ECO:0000256" key="2">
    <source>
        <dbReference type="ARBA" id="ARBA00022475"/>
    </source>
</evidence>
<organism evidence="9 10">
    <name type="scientific">Mariniphaga sediminis</name>
    <dbReference type="NCBI Taxonomy" id="1628158"/>
    <lineage>
        <taxon>Bacteria</taxon>
        <taxon>Pseudomonadati</taxon>
        <taxon>Bacteroidota</taxon>
        <taxon>Bacteroidia</taxon>
        <taxon>Marinilabiliales</taxon>
        <taxon>Prolixibacteraceae</taxon>
        <taxon>Mariniphaga</taxon>
    </lineage>
</organism>
<comment type="caution">
    <text evidence="9">The sequence shown here is derived from an EMBL/GenBank/DDBJ whole genome shotgun (WGS) entry which is preliminary data.</text>
</comment>
<dbReference type="InterPro" id="IPR004477">
    <property type="entry name" value="ComEC_N"/>
</dbReference>
<feature type="transmembrane region" description="Helical" evidence="6">
    <location>
        <begin position="21"/>
        <end position="48"/>
    </location>
</feature>
<feature type="domain" description="ComEC/Rec2-related protein" evidence="7">
    <location>
        <begin position="229"/>
        <end position="495"/>
    </location>
</feature>
<dbReference type="InterPro" id="IPR052159">
    <property type="entry name" value="Competence_DNA_uptake"/>
</dbReference>
<dbReference type="NCBIfam" id="TIGR00360">
    <property type="entry name" value="ComEC_N-term"/>
    <property type="match status" value="1"/>
</dbReference>
<dbReference type="Proteomes" id="UP000266441">
    <property type="component" value="Unassembled WGS sequence"/>
</dbReference>
<evidence type="ECO:0000256" key="6">
    <source>
        <dbReference type="SAM" id="Phobius"/>
    </source>
</evidence>
<dbReference type="Pfam" id="PF13567">
    <property type="entry name" value="DUF4131"/>
    <property type="match status" value="1"/>
</dbReference>